<evidence type="ECO:0000256" key="6">
    <source>
        <dbReference type="ARBA" id="ARBA00022679"/>
    </source>
</evidence>
<dbReference type="CDD" id="cd00082">
    <property type="entry name" value="HisKA"/>
    <property type="match status" value="1"/>
</dbReference>
<dbReference type="GO" id="GO:0000155">
    <property type="term" value="F:phosphorelay sensor kinase activity"/>
    <property type="evidence" value="ECO:0007669"/>
    <property type="project" value="InterPro"/>
</dbReference>
<dbReference type="InterPro" id="IPR003660">
    <property type="entry name" value="HAMP_dom"/>
</dbReference>
<evidence type="ECO:0000256" key="13">
    <source>
        <dbReference type="ARBA" id="ARBA00023136"/>
    </source>
</evidence>
<evidence type="ECO:0000259" key="16">
    <source>
        <dbReference type="PROSITE" id="PS50885"/>
    </source>
</evidence>
<keyword evidence="4" id="KW-1003">Cell membrane</keyword>
<keyword evidence="9" id="KW-0418">Kinase</keyword>
<evidence type="ECO:0000313" key="17">
    <source>
        <dbReference type="EMBL" id="GIO27498.1"/>
    </source>
</evidence>
<gene>
    <name evidence="17" type="ORF">J43TS3_21090</name>
</gene>
<name>A0A919XBE5_9BACI</name>
<protein>
    <recommendedName>
        <fullName evidence="3">histidine kinase</fullName>
        <ecNumber evidence="3">2.7.13.3</ecNumber>
    </recommendedName>
</protein>
<dbReference type="Pfam" id="PF00512">
    <property type="entry name" value="HisKA"/>
    <property type="match status" value="1"/>
</dbReference>
<evidence type="ECO:0000256" key="1">
    <source>
        <dbReference type="ARBA" id="ARBA00000085"/>
    </source>
</evidence>
<comment type="subcellular location">
    <subcellularLocation>
        <location evidence="2">Cell membrane</location>
        <topology evidence="2">Multi-pass membrane protein</topology>
    </subcellularLocation>
</comment>
<keyword evidence="18" id="KW-1185">Reference proteome</keyword>
<keyword evidence="6" id="KW-0808">Transferase</keyword>
<keyword evidence="8" id="KW-0547">Nucleotide-binding</keyword>
<dbReference type="Proteomes" id="UP000676917">
    <property type="component" value="Unassembled WGS sequence"/>
</dbReference>
<evidence type="ECO:0000256" key="2">
    <source>
        <dbReference type="ARBA" id="ARBA00004651"/>
    </source>
</evidence>
<dbReference type="EC" id="2.7.13.3" evidence="3"/>
<dbReference type="InterPro" id="IPR005467">
    <property type="entry name" value="His_kinase_dom"/>
</dbReference>
<dbReference type="Pfam" id="PF02518">
    <property type="entry name" value="HATPase_c"/>
    <property type="match status" value="1"/>
</dbReference>
<dbReference type="Gene3D" id="3.30.565.10">
    <property type="entry name" value="Histidine kinase-like ATPase, C-terminal domain"/>
    <property type="match status" value="1"/>
</dbReference>
<dbReference type="AlphaFoldDB" id="A0A919XBE5"/>
<dbReference type="GO" id="GO:0005524">
    <property type="term" value="F:ATP binding"/>
    <property type="evidence" value="ECO:0007669"/>
    <property type="project" value="UniProtKB-KW"/>
</dbReference>
<dbReference type="RefSeq" id="WP_212920989.1">
    <property type="nucleotide sequence ID" value="NZ_BORP01000004.1"/>
</dbReference>
<dbReference type="SUPFAM" id="SSF47384">
    <property type="entry name" value="Homodimeric domain of signal transducing histidine kinase"/>
    <property type="match status" value="1"/>
</dbReference>
<dbReference type="EMBL" id="BORP01000004">
    <property type="protein sequence ID" value="GIO27498.1"/>
    <property type="molecule type" value="Genomic_DNA"/>
</dbReference>
<dbReference type="PROSITE" id="PS50885">
    <property type="entry name" value="HAMP"/>
    <property type="match status" value="1"/>
</dbReference>
<keyword evidence="5" id="KW-0597">Phosphoprotein</keyword>
<organism evidence="17 18">
    <name type="scientific">Ornithinibacillus bavariensis</name>
    <dbReference type="NCBI Taxonomy" id="545502"/>
    <lineage>
        <taxon>Bacteria</taxon>
        <taxon>Bacillati</taxon>
        <taxon>Bacillota</taxon>
        <taxon>Bacilli</taxon>
        <taxon>Bacillales</taxon>
        <taxon>Bacillaceae</taxon>
        <taxon>Ornithinibacillus</taxon>
    </lineage>
</organism>
<keyword evidence="11 14" id="KW-1133">Transmembrane helix</keyword>
<dbReference type="SMART" id="SM00387">
    <property type="entry name" value="HATPase_c"/>
    <property type="match status" value="1"/>
</dbReference>
<keyword evidence="7 14" id="KW-0812">Transmembrane</keyword>
<feature type="domain" description="HAMP" evidence="16">
    <location>
        <begin position="212"/>
        <end position="240"/>
    </location>
</feature>
<dbReference type="SMART" id="SM00388">
    <property type="entry name" value="HisKA"/>
    <property type="match status" value="1"/>
</dbReference>
<evidence type="ECO:0000313" key="18">
    <source>
        <dbReference type="Proteomes" id="UP000676917"/>
    </source>
</evidence>
<keyword evidence="12" id="KW-0902">Two-component regulatory system</keyword>
<accession>A0A919XBE5</accession>
<evidence type="ECO:0000256" key="14">
    <source>
        <dbReference type="SAM" id="Phobius"/>
    </source>
</evidence>
<dbReference type="InterPro" id="IPR050398">
    <property type="entry name" value="HssS/ArlS-like"/>
</dbReference>
<dbReference type="CDD" id="cd06225">
    <property type="entry name" value="HAMP"/>
    <property type="match status" value="1"/>
</dbReference>
<dbReference type="InterPro" id="IPR036890">
    <property type="entry name" value="HATPase_C_sf"/>
</dbReference>
<feature type="transmembrane region" description="Helical" evidence="14">
    <location>
        <begin position="166"/>
        <end position="188"/>
    </location>
</feature>
<dbReference type="InterPro" id="IPR003594">
    <property type="entry name" value="HATPase_dom"/>
</dbReference>
<dbReference type="SUPFAM" id="SSF55874">
    <property type="entry name" value="ATPase domain of HSP90 chaperone/DNA topoisomerase II/histidine kinase"/>
    <property type="match status" value="1"/>
</dbReference>
<dbReference type="PANTHER" id="PTHR45528:SF1">
    <property type="entry name" value="SENSOR HISTIDINE KINASE CPXA"/>
    <property type="match status" value="1"/>
</dbReference>
<evidence type="ECO:0000256" key="7">
    <source>
        <dbReference type="ARBA" id="ARBA00022692"/>
    </source>
</evidence>
<comment type="caution">
    <text evidence="17">The sequence shown here is derived from an EMBL/GenBank/DDBJ whole genome shotgun (WGS) entry which is preliminary data.</text>
</comment>
<dbReference type="PANTHER" id="PTHR45528">
    <property type="entry name" value="SENSOR HISTIDINE KINASE CPXA"/>
    <property type="match status" value="1"/>
</dbReference>
<dbReference type="PROSITE" id="PS50109">
    <property type="entry name" value="HIS_KIN"/>
    <property type="match status" value="1"/>
</dbReference>
<proteinExistence type="predicted"/>
<dbReference type="InterPro" id="IPR003661">
    <property type="entry name" value="HisK_dim/P_dom"/>
</dbReference>
<evidence type="ECO:0000256" key="3">
    <source>
        <dbReference type="ARBA" id="ARBA00012438"/>
    </source>
</evidence>
<evidence type="ECO:0000256" key="11">
    <source>
        <dbReference type="ARBA" id="ARBA00022989"/>
    </source>
</evidence>
<keyword evidence="10" id="KW-0067">ATP-binding</keyword>
<evidence type="ECO:0000256" key="9">
    <source>
        <dbReference type="ARBA" id="ARBA00022777"/>
    </source>
</evidence>
<dbReference type="InterPro" id="IPR036097">
    <property type="entry name" value="HisK_dim/P_sf"/>
</dbReference>
<evidence type="ECO:0000256" key="10">
    <source>
        <dbReference type="ARBA" id="ARBA00022840"/>
    </source>
</evidence>
<dbReference type="Gene3D" id="6.10.340.10">
    <property type="match status" value="1"/>
</dbReference>
<evidence type="ECO:0000256" key="4">
    <source>
        <dbReference type="ARBA" id="ARBA00022475"/>
    </source>
</evidence>
<dbReference type="GO" id="GO:0005886">
    <property type="term" value="C:plasma membrane"/>
    <property type="evidence" value="ECO:0007669"/>
    <property type="project" value="UniProtKB-SubCell"/>
</dbReference>
<feature type="domain" description="Histidine kinase" evidence="15">
    <location>
        <begin position="255"/>
        <end position="451"/>
    </location>
</feature>
<evidence type="ECO:0000256" key="8">
    <source>
        <dbReference type="ARBA" id="ARBA00022741"/>
    </source>
</evidence>
<evidence type="ECO:0000256" key="5">
    <source>
        <dbReference type="ARBA" id="ARBA00022553"/>
    </source>
</evidence>
<keyword evidence="13 14" id="KW-0472">Membrane</keyword>
<comment type="catalytic activity">
    <reaction evidence="1">
        <text>ATP + protein L-histidine = ADP + protein N-phospho-L-histidine.</text>
        <dbReference type="EC" id="2.7.13.3"/>
    </reaction>
</comment>
<reference evidence="17" key="1">
    <citation type="submission" date="2021-03" db="EMBL/GenBank/DDBJ databases">
        <title>Antimicrobial resistance genes in bacteria isolated from Japanese honey, and their potential for conferring macrolide and lincosamide resistance in the American foulbrood pathogen Paenibacillus larvae.</title>
        <authorList>
            <person name="Okamoto M."/>
            <person name="Kumagai M."/>
            <person name="Kanamori H."/>
            <person name="Takamatsu D."/>
        </authorList>
    </citation>
    <scope>NUCLEOTIDE SEQUENCE</scope>
    <source>
        <strain evidence="17">J43TS3</strain>
    </source>
</reference>
<dbReference type="Gene3D" id="1.10.287.130">
    <property type="match status" value="1"/>
</dbReference>
<sequence length="451" mass="52096">MKILQSLMSRYLLLILFALALFPLIPAVYYSYTILFNHKLYATQELETLWQNTAVELDGQGVEAIEHRLQSIKNNYPEAGIFWITVNGETRFIDDRPENIPDKWTFADSLKFMEERKFFVDTYLNNREPQEMYTTTALIGNDSNQGVIVFQLPLSKTDIGSLSKDYIFIALFLCVIGFFIVISWLFFYKIRKRLVQLQMTMSVPGNNGVPDQVDIKRMDEIGRLESAFNDMVNQLNKSRANEQKEENMRKQLIANISHDLRTPLTVIRQHVYSVKNASDTSKEIASLQIVENKLEDMDNMINNLLSYTLLSAGKHPMNIIEIDILDEIRKVIAEWYPILEKYQFEIAIDLPDKSLRWNVDPIWLKSILDNLIQNIVRHARLGRYIGIKTVERYGSTFIVIEDRGKGFEHESENKGVGIGLSIVTLMMKEMCLEWDISTSSTGTCISFGKKI</sequence>
<evidence type="ECO:0000259" key="15">
    <source>
        <dbReference type="PROSITE" id="PS50109"/>
    </source>
</evidence>
<evidence type="ECO:0000256" key="12">
    <source>
        <dbReference type="ARBA" id="ARBA00023012"/>
    </source>
</evidence>